<dbReference type="PANTHER" id="PTHR10073:SF52">
    <property type="entry name" value="MISMATCH REPAIR ENDONUCLEASE PMS2"/>
    <property type="match status" value="1"/>
</dbReference>
<keyword evidence="2" id="KW-0227">DNA damage</keyword>
<evidence type="ECO:0000313" key="7">
    <source>
        <dbReference type="Proteomes" id="UP001140217"/>
    </source>
</evidence>
<dbReference type="InterPro" id="IPR014762">
    <property type="entry name" value="DNA_mismatch_repair_CS"/>
</dbReference>
<dbReference type="CDD" id="cd16926">
    <property type="entry name" value="HATPase_MutL-MLH-PMS-like"/>
    <property type="match status" value="1"/>
</dbReference>
<dbReference type="FunFam" id="3.30.1370.100:FF:000001">
    <property type="entry name" value="Mismatch repair endonuclease pms1, putative"/>
    <property type="match status" value="1"/>
</dbReference>
<keyword evidence="6" id="KW-0067">ATP-binding</keyword>
<dbReference type="EMBL" id="JANBUL010000320">
    <property type="protein sequence ID" value="KAJ2776991.1"/>
    <property type="molecule type" value="Genomic_DNA"/>
</dbReference>
<evidence type="ECO:0000259" key="5">
    <source>
        <dbReference type="SMART" id="SM01340"/>
    </source>
</evidence>
<dbReference type="InterPro" id="IPR014721">
    <property type="entry name" value="Ribsml_uS5_D2-typ_fold_subgr"/>
</dbReference>
<dbReference type="Gene3D" id="3.30.230.10">
    <property type="match status" value="1"/>
</dbReference>
<dbReference type="GO" id="GO:0030983">
    <property type="term" value="F:mismatched DNA binding"/>
    <property type="evidence" value="ECO:0007669"/>
    <property type="project" value="InterPro"/>
</dbReference>
<comment type="similarity">
    <text evidence="1">Belongs to the DNA mismatch repair MutL/HexB family.</text>
</comment>
<keyword evidence="6" id="KW-0547">Nucleotide-binding</keyword>
<dbReference type="FunFam" id="3.30.565.10:FF:000017">
    <property type="entry name" value="PMS1 homolog 1, mismatch repair system component"/>
    <property type="match status" value="1"/>
</dbReference>
<dbReference type="SUPFAM" id="SSF54211">
    <property type="entry name" value="Ribosomal protein S5 domain 2-like"/>
    <property type="match status" value="1"/>
</dbReference>
<dbReference type="InterPro" id="IPR002099">
    <property type="entry name" value="MutL/Mlh/PMS"/>
</dbReference>
<dbReference type="InterPro" id="IPR020568">
    <property type="entry name" value="Ribosomal_Su5_D2-typ_SF"/>
</dbReference>
<comment type="caution">
    <text evidence="6">The sequence shown here is derived from an EMBL/GenBank/DDBJ whole genome shotgun (WGS) entry which is preliminary data.</text>
</comment>
<feature type="domain" description="MutL C-terminal dimerisation" evidence="4">
    <location>
        <begin position="573"/>
        <end position="718"/>
    </location>
</feature>
<dbReference type="InterPro" id="IPR037198">
    <property type="entry name" value="MutL_C_sf"/>
</dbReference>
<dbReference type="InterPro" id="IPR014790">
    <property type="entry name" value="MutL_C"/>
</dbReference>
<dbReference type="InterPro" id="IPR042121">
    <property type="entry name" value="MutL_C_regsub"/>
</dbReference>
<dbReference type="SUPFAM" id="SSF55874">
    <property type="entry name" value="ATPase domain of HSP90 chaperone/DNA topoisomerase II/histidine kinase"/>
    <property type="match status" value="1"/>
</dbReference>
<feature type="compositionally biased region" description="Basic and acidic residues" evidence="3">
    <location>
        <begin position="520"/>
        <end position="543"/>
    </location>
</feature>
<feature type="compositionally biased region" description="Low complexity" evidence="3">
    <location>
        <begin position="372"/>
        <end position="398"/>
    </location>
</feature>
<dbReference type="GO" id="GO:0032389">
    <property type="term" value="C:MutLalpha complex"/>
    <property type="evidence" value="ECO:0007669"/>
    <property type="project" value="TreeGrafter"/>
</dbReference>
<dbReference type="Proteomes" id="UP001140217">
    <property type="component" value="Unassembled WGS sequence"/>
</dbReference>
<dbReference type="SMART" id="SM00853">
    <property type="entry name" value="MutL_C"/>
    <property type="match status" value="1"/>
</dbReference>
<evidence type="ECO:0000313" key="6">
    <source>
        <dbReference type="EMBL" id="KAJ2776991.1"/>
    </source>
</evidence>
<dbReference type="SUPFAM" id="SSF118116">
    <property type="entry name" value="DNA mismatch repair protein MutL"/>
    <property type="match status" value="1"/>
</dbReference>
<evidence type="ECO:0000256" key="2">
    <source>
        <dbReference type="ARBA" id="ARBA00022763"/>
    </source>
</evidence>
<proteinExistence type="inferred from homology"/>
<dbReference type="Gene3D" id="3.30.1540.20">
    <property type="entry name" value="MutL, C-terminal domain, dimerisation subdomain"/>
    <property type="match status" value="1"/>
</dbReference>
<dbReference type="Pfam" id="PF01119">
    <property type="entry name" value="DNA_mis_repair"/>
    <property type="match status" value="1"/>
</dbReference>
<protein>
    <submittedName>
        <fullName evidence="6">ATP-binding mismatch repair protein</fullName>
    </submittedName>
</protein>
<organism evidence="6 7">
    <name type="scientific">Coemansia javaensis</name>
    <dbReference type="NCBI Taxonomy" id="2761396"/>
    <lineage>
        <taxon>Eukaryota</taxon>
        <taxon>Fungi</taxon>
        <taxon>Fungi incertae sedis</taxon>
        <taxon>Zoopagomycota</taxon>
        <taxon>Kickxellomycotina</taxon>
        <taxon>Kickxellomycetes</taxon>
        <taxon>Kickxellales</taxon>
        <taxon>Kickxellaceae</taxon>
        <taxon>Coemansia</taxon>
    </lineage>
</organism>
<keyword evidence="7" id="KW-1185">Reference proteome</keyword>
<feature type="region of interest" description="Disordered" evidence="3">
    <location>
        <begin position="364"/>
        <end position="398"/>
    </location>
</feature>
<dbReference type="AlphaFoldDB" id="A0A9W8LFF9"/>
<dbReference type="SMART" id="SM01340">
    <property type="entry name" value="DNA_mis_repair"/>
    <property type="match status" value="1"/>
</dbReference>
<dbReference type="Pfam" id="PF13589">
    <property type="entry name" value="HATPase_c_3"/>
    <property type="match status" value="1"/>
</dbReference>
<dbReference type="InterPro" id="IPR013507">
    <property type="entry name" value="DNA_mismatch_S5_2-like"/>
</dbReference>
<dbReference type="Gene3D" id="3.30.1370.100">
    <property type="entry name" value="MutL, C-terminal domain, regulatory subdomain"/>
    <property type="match status" value="1"/>
</dbReference>
<dbReference type="Gene3D" id="3.30.565.10">
    <property type="entry name" value="Histidine kinase-like ATPase, C-terminal domain"/>
    <property type="match status" value="1"/>
</dbReference>
<dbReference type="GO" id="GO:0005524">
    <property type="term" value="F:ATP binding"/>
    <property type="evidence" value="ECO:0007669"/>
    <property type="project" value="UniProtKB-KW"/>
</dbReference>
<dbReference type="OrthoDB" id="10263226at2759"/>
<dbReference type="PANTHER" id="PTHR10073">
    <property type="entry name" value="DNA MISMATCH REPAIR PROTEIN MLH, PMS, MUTL"/>
    <property type="match status" value="1"/>
</dbReference>
<name>A0A9W8LFF9_9FUNG</name>
<evidence type="ECO:0000256" key="3">
    <source>
        <dbReference type="SAM" id="MobiDB-lite"/>
    </source>
</evidence>
<feature type="domain" description="DNA mismatch repair protein S5" evidence="5">
    <location>
        <begin position="222"/>
        <end position="350"/>
    </location>
</feature>
<sequence>MTAGADGALRPIGADSVRRLCAGQVIVDLATSVKELVENSLDAGATQIEVRLRDSGLTSITVVDNGQGIAEAGHATACRRHWTSKIRSFEDVEGVATFGFRGEALSSLCAVGSVTVTTATRETAPMGVQLEYAADGELAAQTAVARERGTTVSVTGLFAKWPVRLQDLRKNIRREYLRLVALVEQYAIVSDGVRLTLTNQTRGGAATAAVRTQPQADRLARTVAVCGAALRPHLASLEHRAEGATTTAAGPPIAISGHVSKATPEAGRSAADKQYFFVNGRPCDFPRAKRLVNEMYRAHCPTRFPVYAISIAIDARSIDVNLTPDKRAILVRHEPQLLDALRHALTRVFEPDESAFSVSRVQTQLVPPPDDAGPSESAAPAARGAPSESAAPAARAVARPVTVPTTVPGVVRCSVADTLSADTSSLLKSSGSANHPSSSANSNSAAAAAQKRPISSVPGEDQAPEIASKRATSRPQVVDQQSSKNSTGRLPAMVIGSCRNRVQNDAPDWSGVRQRMQAKRAREAQRSRQQQERTEAAADELEHGGVGNASDPERAHAALARLIHKRDFGAMEVVGQFNRGFIIARLGADLYIVDQHASDEKHNFEQLQQQAVISSQPLIRPQTLELNVVDEGVAIAFQDVLLRNGFHVRVTEDAEPGRRVALLSQPFIDQTLFTEQDLLELIGRLAAGPESAAPRCDRARRMFASRACRKSIMIGDALTHAQMRAVVHRLGALDHPWNCPHGRPTMRHLYRLPP</sequence>
<evidence type="ECO:0000256" key="1">
    <source>
        <dbReference type="ARBA" id="ARBA00006082"/>
    </source>
</evidence>
<feature type="region of interest" description="Disordered" evidence="3">
    <location>
        <begin position="425"/>
        <end position="552"/>
    </location>
</feature>
<dbReference type="GO" id="GO:0006298">
    <property type="term" value="P:mismatch repair"/>
    <property type="evidence" value="ECO:0007669"/>
    <property type="project" value="InterPro"/>
</dbReference>
<feature type="compositionally biased region" description="Polar residues" evidence="3">
    <location>
        <begin position="473"/>
        <end position="488"/>
    </location>
</feature>
<dbReference type="InterPro" id="IPR042120">
    <property type="entry name" value="MutL_C_dimsub"/>
</dbReference>
<dbReference type="GO" id="GO:0140664">
    <property type="term" value="F:ATP-dependent DNA damage sensor activity"/>
    <property type="evidence" value="ECO:0007669"/>
    <property type="project" value="InterPro"/>
</dbReference>
<reference evidence="6" key="1">
    <citation type="submission" date="2022-07" db="EMBL/GenBank/DDBJ databases">
        <title>Phylogenomic reconstructions and comparative analyses of Kickxellomycotina fungi.</title>
        <authorList>
            <person name="Reynolds N.K."/>
            <person name="Stajich J.E."/>
            <person name="Barry K."/>
            <person name="Grigoriev I.V."/>
            <person name="Crous P."/>
            <person name="Smith M.E."/>
        </authorList>
    </citation>
    <scope>NUCLEOTIDE SEQUENCE</scope>
    <source>
        <strain evidence="6">NBRC 105414</strain>
    </source>
</reference>
<gene>
    <name evidence="6" type="primary">PMS1</name>
    <name evidence="6" type="ORF">H4R18_005388</name>
</gene>
<dbReference type="Pfam" id="PF08676">
    <property type="entry name" value="MutL_C"/>
    <property type="match status" value="1"/>
</dbReference>
<feature type="compositionally biased region" description="Low complexity" evidence="3">
    <location>
        <begin position="429"/>
        <end position="449"/>
    </location>
</feature>
<dbReference type="PROSITE" id="PS00058">
    <property type="entry name" value="DNA_MISMATCH_REPAIR_1"/>
    <property type="match status" value="1"/>
</dbReference>
<evidence type="ECO:0000259" key="4">
    <source>
        <dbReference type="SMART" id="SM00853"/>
    </source>
</evidence>
<accession>A0A9W8LFF9</accession>
<dbReference type="NCBIfam" id="TIGR00585">
    <property type="entry name" value="mutl"/>
    <property type="match status" value="1"/>
</dbReference>
<dbReference type="GO" id="GO:0016887">
    <property type="term" value="F:ATP hydrolysis activity"/>
    <property type="evidence" value="ECO:0007669"/>
    <property type="project" value="InterPro"/>
</dbReference>
<dbReference type="InterPro" id="IPR038973">
    <property type="entry name" value="MutL/Mlh/Pms-like"/>
</dbReference>
<dbReference type="InterPro" id="IPR036890">
    <property type="entry name" value="HATPase_C_sf"/>
</dbReference>